<dbReference type="GO" id="GO:0005576">
    <property type="term" value="C:extracellular region"/>
    <property type="evidence" value="ECO:0007669"/>
    <property type="project" value="UniProtKB-SubCell"/>
</dbReference>
<sequence length="236" mass="25562">MLAVGEVPAYDQVADILTKPVSVSTFTRFRSLLKVLSIEKLENITVQLSAIYVFGDSFVDASNNQYLNSPASFNCTPYGYDFGVPSGNAMGPATNGRTVVDFILAGLPFPPPILRLSKAQRKTTPTGVNHGSASSGKQSSPPPAIKIFTIYKLEARKFLLDNNVSPLGCVPANIHAKKHNTSCVEDINQRVAFFNGLLPNVLTKLKILTGSTLVGCDLYKLFEDVCNRPASYGERC</sequence>
<keyword evidence="6" id="KW-0442">Lipid degradation</keyword>
<dbReference type="Gene3D" id="3.40.50.1110">
    <property type="entry name" value="SGNH hydrolase"/>
    <property type="match status" value="2"/>
</dbReference>
<comment type="caution">
    <text evidence="9">The sequence shown here is derived from an EMBL/GenBank/DDBJ whole genome shotgun (WGS) entry which is preliminary data.</text>
</comment>
<reference evidence="9 10" key="1">
    <citation type="journal article" date="2019" name="Genome Biol. Evol.">
        <title>Insights into the evolution of the New World diploid cottons (Gossypium, subgenus Houzingenia) based on genome sequencing.</title>
        <authorList>
            <person name="Grover C.E."/>
            <person name="Arick M.A. 2nd"/>
            <person name="Thrash A."/>
            <person name="Conover J.L."/>
            <person name="Sanders W.S."/>
            <person name="Peterson D.G."/>
            <person name="Frelichowski J.E."/>
            <person name="Scheffler J.A."/>
            <person name="Scheffler B.E."/>
            <person name="Wendel J.F."/>
        </authorList>
    </citation>
    <scope>NUCLEOTIDE SEQUENCE [LARGE SCALE GENOMIC DNA]</scope>
    <source>
        <strain evidence="9">185</strain>
        <tissue evidence="9">Leaf</tissue>
    </source>
</reference>
<evidence type="ECO:0000256" key="4">
    <source>
        <dbReference type="ARBA" id="ARBA00022729"/>
    </source>
</evidence>
<keyword evidence="5" id="KW-0378">Hydrolase</keyword>
<dbReference type="Proteomes" id="UP000593577">
    <property type="component" value="Unassembled WGS sequence"/>
</dbReference>
<keyword evidence="7" id="KW-0443">Lipid metabolism</keyword>
<dbReference type="InterPro" id="IPR036514">
    <property type="entry name" value="SGNH_hydro_sf"/>
</dbReference>
<evidence type="ECO:0000313" key="9">
    <source>
        <dbReference type="EMBL" id="MBA0682683.1"/>
    </source>
</evidence>
<dbReference type="EMBL" id="JABFAA010000005">
    <property type="protein sequence ID" value="MBA0682683.1"/>
    <property type="molecule type" value="Genomic_DNA"/>
</dbReference>
<evidence type="ECO:0000313" key="10">
    <source>
        <dbReference type="Proteomes" id="UP000593577"/>
    </source>
</evidence>
<comment type="similarity">
    <text evidence="2">Belongs to the 'GDSL' lipolytic enzyme family.</text>
</comment>
<evidence type="ECO:0000256" key="2">
    <source>
        <dbReference type="ARBA" id="ARBA00008668"/>
    </source>
</evidence>
<name>A0A7J8X606_GOSAI</name>
<evidence type="ECO:0000256" key="5">
    <source>
        <dbReference type="ARBA" id="ARBA00022801"/>
    </source>
</evidence>
<comment type="subcellular location">
    <subcellularLocation>
        <location evidence="1">Secreted</location>
    </subcellularLocation>
</comment>
<dbReference type="AlphaFoldDB" id="A0A7J8X606"/>
<dbReference type="InterPro" id="IPR051238">
    <property type="entry name" value="GDSL_esterase/lipase"/>
</dbReference>
<accession>A0A7J8X606</accession>
<organism evidence="9 10">
    <name type="scientific">Gossypium aridum</name>
    <name type="common">American cotton</name>
    <name type="synonym">Erioxylum aridum</name>
    <dbReference type="NCBI Taxonomy" id="34290"/>
    <lineage>
        <taxon>Eukaryota</taxon>
        <taxon>Viridiplantae</taxon>
        <taxon>Streptophyta</taxon>
        <taxon>Embryophyta</taxon>
        <taxon>Tracheophyta</taxon>
        <taxon>Spermatophyta</taxon>
        <taxon>Magnoliopsida</taxon>
        <taxon>eudicotyledons</taxon>
        <taxon>Gunneridae</taxon>
        <taxon>Pentapetalae</taxon>
        <taxon>rosids</taxon>
        <taxon>malvids</taxon>
        <taxon>Malvales</taxon>
        <taxon>Malvaceae</taxon>
        <taxon>Malvoideae</taxon>
        <taxon>Gossypium</taxon>
    </lineage>
</organism>
<dbReference type="GO" id="GO:0016787">
    <property type="term" value="F:hydrolase activity"/>
    <property type="evidence" value="ECO:0007669"/>
    <property type="project" value="UniProtKB-KW"/>
</dbReference>
<feature type="region of interest" description="Disordered" evidence="8">
    <location>
        <begin position="120"/>
        <end position="140"/>
    </location>
</feature>
<feature type="compositionally biased region" description="Polar residues" evidence="8">
    <location>
        <begin position="122"/>
        <end position="139"/>
    </location>
</feature>
<keyword evidence="3" id="KW-0964">Secreted</keyword>
<evidence type="ECO:0000256" key="3">
    <source>
        <dbReference type="ARBA" id="ARBA00022525"/>
    </source>
</evidence>
<dbReference type="GO" id="GO:0016042">
    <property type="term" value="P:lipid catabolic process"/>
    <property type="evidence" value="ECO:0007669"/>
    <property type="project" value="UniProtKB-KW"/>
</dbReference>
<dbReference type="PANTHER" id="PTHR45650">
    <property type="entry name" value="GDSL-LIKE LIPASE/ACYLHYDROLASE-RELATED"/>
    <property type="match status" value="1"/>
</dbReference>
<evidence type="ECO:0008006" key="11">
    <source>
        <dbReference type="Google" id="ProtNLM"/>
    </source>
</evidence>
<evidence type="ECO:0000256" key="1">
    <source>
        <dbReference type="ARBA" id="ARBA00004613"/>
    </source>
</evidence>
<gene>
    <name evidence="9" type="ORF">Goari_024379</name>
</gene>
<protein>
    <recommendedName>
        <fullName evidence="11">GDSL esterase/lipase</fullName>
    </recommendedName>
</protein>
<keyword evidence="4" id="KW-0732">Signal</keyword>
<proteinExistence type="inferred from homology"/>
<evidence type="ECO:0000256" key="6">
    <source>
        <dbReference type="ARBA" id="ARBA00022963"/>
    </source>
</evidence>
<keyword evidence="10" id="KW-1185">Reference proteome</keyword>
<dbReference type="PANTHER" id="PTHR45650:SF24">
    <property type="entry name" value="GDSL ESTERASE_LIPASE 7-LIKE"/>
    <property type="match status" value="1"/>
</dbReference>
<evidence type="ECO:0000256" key="8">
    <source>
        <dbReference type="SAM" id="MobiDB-lite"/>
    </source>
</evidence>
<evidence type="ECO:0000256" key="7">
    <source>
        <dbReference type="ARBA" id="ARBA00023098"/>
    </source>
</evidence>